<gene>
    <name evidence="2" type="ORF">Pmar_PMAR027395</name>
</gene>
<keyword evidence="3" id="KW-1185">Reference proteome</keyword>
<reference evidence="2 3" key="1">
    <citation type="submission" date="2008-07" db="EMBL/GenBank/DDBJ databases">
        <authorList>
            <person name="El-Sayed N."/>
            <person name="Caler E."/>
            <person name="Inman J."/>
            <person name="Amedeo P."/>
            <person name="Hass B."/>
            <person name="Wortman J."/>
        </authorList>
    </citation>
    <scope>NUCLEOTIDE SEQUENCE [LARGE SCALE GENOMIC DNA]</scope>
    <source>
        <strain evidence="3">ATCC 50983 / TXsc</strain>
    </source>
</reference>
<evidence type="ECO:0000313" key="2">
    <source>
        <dbReference type="EMBL" id="EER12577.1"/>
    </source>
</evidence>
<protein>
    <submittedName>
        <fullName evidence="2">Uncharacterized protein</fullName>
    </submittedName>
</protein>
<feature type="compositionally biased region" description="Acidic residues" evidence="1">
    <location>
        <begin position="53"/>
        <end position="65"/>
    </location>
</feature>
<feature type="non-terminal residue" evidence="2">
    <location>
        <position position="1"/>
    </location>
</feature>
<feature type="compositionally biased region" description="Acidic residues" evidence="1">
    <location>
        <begin position="25"/>
        <end position="43"/>
    </location>
</feature>
<feature type="region of interest" description="Disordered" evidence="1">
    <location>
        <begin position="1"/>
        <end position="105"/>
    </location>
</feature>
<dbReference type="GeneID" id="9058281"/>
<dbReference type="Proteomes" id="UP000007800">
    <property type="component" value="Unassembled WGS sequence"/>
</dbReference>
<evidence type="ECO:0000313" key="3">
    <source>
        <dbReference type="Proteomes" id="UP000007800"/>
    </source>
</evidence>
<dbReference type="InParanoid" id="C5KSG3"/>
<dbReference type="RefSeq" id="XP_002780782.1">
    <property type="nucleotide sequence ID" value="XM_002780736.1"/>
</dbReference>
<proteinExistence type="predicted"/>
<sequence length="162" mass="18090">YTTDAIDDDDDEDDDRDDTMSAGECDQEPEGMQQEEDEQEDEVVSMRRSATESEQESEQDSDPESEMGGCDMNAVEGFELGDTEEKSRDGRLISPRRAVGYPGSDRALVPGMDWYANLMELAVFYVRRDGLETISLALREISEALPDMFPTSGANKTPVNDR</sequence>
<organism evidence="3">
    <name type="scientific">Perkinsus marinus (strain ATCC 50983 / TXsc)</name>
    <dbReference type="NCBI Taxonomy" id="423536"/>
    <lineage>
        <taxon>Eukaryota</taxon>
        <taxon>Sar</taxon>
        <taxon>Alveolata</taxon>
        <taxon>Perkinsozoa</taxon>
        <taxon>Perkinsea</taxon>
        <taxon>Perkinsida</taxon>
        <taxon>Perkinsidae</taxon>
        <taxon>Perkinsus</taxon>
    </lineage>
</organism>
<name>C5KSG3_PERM5</name>
<feature type="compositionally biased region" description="Acidic residues" evidence="1">
    <location>
        <begin position="1"/>
        <end position="17"/>
    </location>
</feature>
<dbReference type="EMBL" id="GG676038">
    <property type="protein sequence ID" value="EER12577.1"/>
    <property type="molecule type" value="Genomic_DNA"/>
</dbReference>
<dbReference type="AlphaFoldDB" id="C5KSG3"/>
<evidence type="ECO:0000256" key="1">
    <source>
        <dbReference type="SAM" id="MobiDB-lite"/>
    </source>
</evidence>
<feature type="non-terminal residue" evidence="2">
    <location>
        <position position="162"/>
    </location>
</feature>
<accession>C5KSG3</accession>